<dbReference type="EMBL" id="KQ964245">
    <property type="protein sequence ID" value="KXJ97236.1"/>
    <property type="molecule type" value="Genomic_DNA"/>
</dbReference>
<evidence type="ECO:0000313" key="2">
    <source>
        <dbReference type="Proteomes" id="UP000070501"/>
    </source>
</evidence>
<gene>
    <name evidence="1" type="ORF">Micbo1qcDRAFT_199952</name>
</gene>
<evidence type="ECO:0008006" key="3">
    <source>
        <dbReference type="Google" id="ProtNLM"/>
    </source>
</evidence>
<dbReference type="AlphaFoldDB" id="A0A136JJB2"/>
<protein>
    <recommendedName>
        <fullName evidence="3">F-box domain-containing protein</fullName>
    </recommendedName>
</protein>
<keyword evidence="2" id="KW-1185">Reference proteome</keyword>
<organism evidence="1 2">
    <name type="scientific">Microdochium bolleyi</name>
    <dbReference type="NCBI Taxonomy" id="196109"/>
    <lineage>
        <taxon>Eukaryota</taxon>
        <taxon>Fungi</taxon>
        <taxon>Dikarya</taxon>
        <taxon>Ascomycota</taxon>
        <taxon>Pezizomycotina</taxon>
        <taxon>Sordariomycetes</taxon>
        <taxon>Xylariomycetidae</taxon>
        <taxon>Xylariales</taxon>
        <taxon>Microdochiaceae</taxon>
        <taxon>Microdochium</taxon>
    </lineage>
</organism>
<proteinExistence type="predicted"/>
<dbReference type="InParanoid" id="A0A136JJB2"/>
<dbReference type="Proteomes" id="UP000070501">
    <property type="component" value="Unassembled WGS sequence"/>
</dbReference>
<evidence type="ECO:0000313" key="1">
    <source>
        <dbReference type="EMBL" id="KXJ97236.1"/>
    </source>
</evidence>
<accession>A0A136JJB2</accession>
<name>A0A136JJB2_9PEZI</name>
<dbReference type="OrthoDB" id="4688861at2759"/>
<sequence length="423" mass="47370">MPPLAQLPFELRHLVLARIAADCLAQPNVLSTLACVCSEWQAAVEAFTFARIHLNPARLDDFANIVVGRRAARIRAISLHVPLDPYSKHRNDEKELPEERKHTSATVVTPLERLFAILHDWPTPPVSHRVSFTLSVDSVSDMARDDKWGHVGLTHRARSSGLKLERVPMTLLPNTVVQSIRCVGRHLQPSSILAVGSRCLVLDTLDVELNHDSSSDRDEQQRALFAGSLEVRTPRIRHLHLRRPQALPGSSTGPRRQPWSAFYSGLRRFSQQCESLVFDDCVYALEFFAPFLRETAASDQDIPHWADLRVLHARNSYLVRKPYLRVKHQAKALTAVHKLMLALGQAVKHMPSLEKARLSLCIMSNIGLEWITLTYLHSAGMAKLAIRGITPSKAATDAWSNSIFLSRGCILDIMVDPRDAGMS</sequence>
<reference evidence="2" key="1">
    <citation type="submission" date="2016-02" db="EMBL/GenBank/DDBJ databases">
        <title>Draft genome sequence of Microdochium bolleyi, a fungal endophyte of beachgrass.</title>
        <authorList>
            <consortium name="DOE Joint Genome Institute"/>
            <person name="David A.S."/>
            <person name="May G."/>
            <person name="Haridas S."/>
            <person name="Lim J."/>
            <person name="Wang M."/>
            <person name="Labutti K."/>
            <person name="Lipzen A."/>
            <person name="Barry K."/>
            <person name="Grigoriev I.V."/>
        </authorList>
    </citation>
    <scope>NUCLEOTIDE SEQUENCE [LARGE SCALE GENOMIC DNA]</scope>
    <source>
        <strain evidence="2">J235TASD1</strain>
    </source>
</reference>